<dbReference type="Pfam" id="PF09685">
    <property type="entry name" value="MamF_MmsF"/>
    <property type="match status" value="1"/>
</dbReference>
<dbReference type="SMART" id="SM00530">
    <property type="entry name" value="HTH_XRE"/>
    <property type="match status" value="1"/>
</dbReference>
<dbReference type="Pfam" id="PF01381">
    <property type="entry name" value="HTH_3"/>
    <property type="match status" value="1"/>
</dbReference>
<keyword evidence="4 5" id="KW-0472">Membrane</keyword>
<gene>
    <name evidence="7" type="ORF">RM539_13755</name>
</gene>
<feature type="transmembrane region" description="Helical" evidence="5">
    <location>
        <begin position="78"/>
        <end position="103"/>
    </location>
</feature>
<dbReference type="Proteomes" id="UP001262582">
    <property type="component" value="Unassembled WGS sequence"/>
</dbReference>
<keyword evidence="2 5" id="KW-0812">Transmembrane</keyword>
<evidence type="ECO:0000259" key="6">
    <source>
        <dbReference type="PROSITE" id="PS50943"/>
    </source>
</evidence>
<name>A0ABU3D7Z2_9FLAO</name>
<accession>A0ABU3D7Z2</accession>
<evidence type="ECO:0000256" key="2">
    <source>
        <dbReference type="ARBA" id="ARBA00022692"/>
    </source>
</evidence>
<dbReference type="Gene3D" id="1.10.260.40">
    <property type="entry name" value="lambda repressor-like DNA-binding domains"/>
    <property type="match status" value="1"/>
</dbReference>
<dbReference type="InterPro" id="IPR001387">
    <property type="entry name" value="Cro/C1-type_HTH"/>
</dbReference>
<organism evidence="7 8">
    <name type="scientific">Autumnicola musiva</name>
    <dbReference type="NCBI Taxonomy" id="3075589"/>
    <lineage>
        <taxon>Bacteria</taxon>
        <taxon>Pseudomonadati</taxon>
        <taxon>Bacteroidota</taxon>
        <taxon>Flavobacteriia</taxon>
        <taxon>Flavobacteriales</taxon>
        <taxon>Flavobacteriaceae</taxon>
        <taxon>Autumnicola</taxon>
    </lineage>
</organism>
<dbReference type="InterPro" id="IPR019109">
    <property type="entry name" value="MamF_MmsF"/>
</dbReference>
<evidence type="ECO:0000256" key="1">
    <source>
        <dbReference type="ARBA" id="ARBA00004141"/>
    </source>
</evidence>
<keyword evidence="8" id="KW-1185">Reference proteome</keyword>
<feature type="domain" description="HTH cro/C1-type" evidence="6">
    <location>
        <begin position="10"/>
        <end position="65"/>
    </location>
</feature>
<dbReference type="InterPro" id="IPR010982">
    <property type="entry name" value="Lambda_DNA-bd_dom_sf"/>
</dbReference>
<dbReference type="EMBL" id="JAVRHK010000010">
    <property type="protein sequence ID" value="MDT0677648.1"/>
    <property type="molecule type" value="Genomic_DNA"/>
</dbReference>
<dbReference type="CDD" id="cd00093">
    <property type="entry name" value="HTH_XRE"/>
    <property type="match status" value="1"/>
</dbReference>
<comment type="caution">
    <text evidence="7">The sequence shown here is derived from an EMBL/GenBank/DDBJ whole genome shotgun (WGS) entry which is preliminary data.</text>
</comment>
<dbReference type="RefSeq" id="WP_311503991.1">
    <property type="nucleotide sequence ID" value="NZ_JAVRHK010000010.1"/>
</dbReference>
<dbReference type="SUPFAM" id="SSF47413">
    <property type="entry name" value="lambda repressor-like DNA-binding domains"/>
    <property type="match status" value="1"/>
</dbReference>
<feature type="transmembrane region" description="Helical" evidence="5">
    <location>
        <begin position="170"/>
        <end position="189"/>
    </location>
</feature>
<comment type="subcellular location">
    <subcellularLocation>
        <location evidence="1">Membrane</location>
        <topology evidence="1">Multi-pass membrane protein</topology>
    </subcellularLocation>
</comment>
<reference evidence="7 8" key="1">
    <citation type="submission" date="2023-09" db="EMBL/GenBank/DDBJ databases">
        <authorList>
            <person name="Rey-Velasco X."/>
        </authorList>
    </citation>
    <scope>NUCLEOTIDE SEQUENCE [LARGE SCALE GENOMIC DNA]</scope>
    <source>
        <strain evidence="7 8">F117</strain>
    </source>
</reference>
<evidence type="ECO:0000313" key="8">
    <source>
        <dbReference type="Proteomes" id="UP001262582"/>
    </source>
</evidence>
<proteinExistence type="predicted"/>
<keyword evidence="3 5" id="KW-1133">Transmembrane helix</keyword>
<dbReference type="PROSITE" id="PS50943">
    <property type="entry name" value="HTH_CROC1"/>
    <property type="match status" value="1"/>
</dbReference>
<feature type="transmembrane region" description="Helical" evidence="5">
    <location>
        <begin position="123"/>
        <end position="150"/>
    </location>
</feature>
<protein>
    <submittedName>
        <fullName evidence="7">Helix-turn-helix domain-containing protein</fullName>
    </submittedName>
</protein>
<evidence type="ECO:0000256" key="4">
    <source>
        <dbReference type="ARBA" id="ARBA00023136"/>
    </source>
</evidence>
<evidence type="ECO:0000256" key="5">
    <source>
        <dbReference type="SAM" id="Phobius"/>
    </source>
</evidence>
<sequence length="207" mass="24099">MENRNICQKIKELRIIKRLSQEQLSDLSGLSVRTIQRIEKAKVKPTPDSIARLSNALNSNIISEIEKDSNAKLQLTKLVYLSSLSFIIFPLLGAIIPTVIWIWKKNDLKEKENVIKHLLNFQLTWCILLPFSPVIIIPTLYTIINTAIMVIEPILNSDLNKIDNNHSEHVFVWIFMYLFNIYIILMNTWRLDQKTKTKLVPKISFIK</sequence>
<evidence type="ECO:0000313" key="7">
    <source>
        <dbReference type="EMBL" id="MDT0677648.1"/>
    </source>
</evidence>
<evidence type="ECO:0000256" key="3">
    <source>
        <dbReference type="ARBA" id="ARBA00022989"/>
    </source>
</evidence>